<name>A0A2T7PXC3_POMCA</name>
<evidence type="ECO:0008006" key="9">
    <source>
        <dbReference type="Google" id="ProtNLM"/>
    </source>
</evidence>
<evidence type="ECO:0000256" key="2">
    <source>
        <dbReference type="ARBA" id="ARBA00022475"/>
    </source>
</evidence>
<comment type="subcellular location">
    <subcellularLocation>
        <location evidence="1">Cell membrane</location>
        <topology evidence="1">Multi-pass membrane protein</topology>
    </subcellularLocation>
</comment>
<keyword evidence="8" id="KW-1185">Reference proteome</keyword>
<evidence type="ECO:0000256" key="4">
    <source>
        <dbReference type="ARBA" id="ARBA00023170"/>
    </source>
</evidence>
<dbReference type="GO" id="GO:0004930">
    <property type="term" value="F:G protein-coupled receptor activity"/>
    <property type="evidence" value="ECO:0007669"/>
    <property type="project" value="UniProtKB-KW"/>
</dbReference>
<organism evidence="7 8">
    <name type="scientific">Pomacea canaliculata</name>
    <name type="common">Golden apple snail</name>
    <dbReference type="NCBI Taxonomy" id="400727"/>
    <lineage>
        <taxon>Eukaryota</taxon>
        <taxon>Metazoa</taxon>
        <taxon>Spiralia</taxon>
        <taxon>Lophotrochozoa</taxon>
        <taxon>Mollusca</taxon>
        <taxon>Gastropoda</taxon>
        <taxon>Caenogastropoda</taxon>
        <taxon>Architaenioglossa</taxon>
        <taxon>Ampullarioidea</taxon>
        <taxon>Ampullariidae</taxon>
        <taxon>Pomacea</taxon>
    </lineage>
</organism>
<keyword evidence="6" id="KW-0812">Transmembrane</keyword>
<keyword evidence="2" id="KW-1003">Cell membrane</keyword>
<evidence type="ECO:0000256" key="1">
    <source>
        <dbReference type="ARBA" id="ARBA00004651"/>
    </source>
</evidence>
<dbReference type="Proteomes" id="UP000245119">
    <property type="component" value="Linkage Group LG1"/>
</dbReference>
<comment type="caution">
    <text evidence="7">The sequence shown here is derived from an EMBL/GenBank/DDBJ whole genome shotgun (WGS) entry which is preliminary data.</text>
</comment>
<proteinExistence type="predicted"/>
<feature type="transmembrane region" description="Helical" evidence="6">
    <location>
        <begin position="152"/>
        <end position="171"/>
    </location>
</feature>
<evidence type="ECO:0000256" key="5">
    <source>
        <dbReference type="ARBA" id="ARBA00023224"/>
    </source>
</evidence>
<dbReference type="Gene3D" id="1.20.1070.10">
    <property type="entry name" value="Rhodopsin 7-helix transmembrane proteins"/>
    <property type="match status" value="1"/>
</dbReference>
<evidence type="ECO:0000313" key="7">
    <source>
        <dbReference type="EMBL" id="PVD38059.1"/>
    </source>
</evidence>
<keyword evidence="3" id="KW-0297">G-protein coupled receptor</keyword>
<sequence>MLDNVTEEQESWLSLSDVSVIFLVVYIVMKGVIFGGNLLTVVTICVDSALHTPAYIFTALLAEADLLVDRCGLGNTKNMYCKCTNATPILSERRVRHVGLGSAQLPSLALLSRQLLGHRGHCAGRPVHRPHRAGPHPRHQVSLHYPLWMTNARAVAVVALSVVASLTYAAIMVNEMSWSPAVCDIWTNTETHDRILKELSPVVLFVPISGCLYLHILTIACRQRAAIAKMHRIRPLPVGPQQTLSWTEARLGRERAESTSAPARTQRPLTLLQEKENVRIHPHGSSTSTLLASTVNPAADLRASLLSAEQLGHGCVKDDAAPSRVDSLRLLVVCRLRPTKAAEESCWCRKAG</sequence>
<dbReference type="OrthoDB" id="6286925at2759"/>
<dbReference type="InterPro" id="IPR050569">
    <property type="entry name" value="TAAR"/>
</dbReference>
<feature type="transmembrane region" description="Helical" evidence="6">
    <location>
        <begin position="20"/>
        <end position="46"/>
    </location>
</feature>
<dbReference type="EMBL" id="PZQS01000001">
    <property type="protein sequence ID" value="PVD38059.1"/>
    <property type="molecule type" value="Genomic_DNA"/>
</dbReference>
<evidence type="ECO:0000313" key="8">
    <source>
        <dbReference type="Proteomes" id="UP000245119"/>
    </source>
</evidence>
<dbReference type="PANTHER" id="PTHR24249">
    <property type="entry name" value="HISTAMINE RECEPTOR-RELATED G-PROTEIN COUPLED RECEPTOR"/>
    <property type="match status" value="1"/>
</dbReference>
<keyword evidence="6" id="KW-0472">Membrane</keyword>
<protein>
    <recommendedName>
        <fullName evidence="9">G-protein coupled receptors family 1 profile domain-containing protein</fullName>
    </recommendedName>
</protein>
<keyword evidence="4" id="KW-0675">Receptor</keyword>
<gene>
    <name evidence="7" type="ORF">C0Q70_00669</name>
</gene>
<evidence type="ECO:0000256" key="6">
    <source>
        <dbReference type="SAM" id="Phobius"/>
    </source>
</evidence>
<dbReference type="GO" id="GO:0005886">
    <property type="term" value="C:plasma membrane"/>
    <property type="evidence" value="ECO:0007669"/>
    <property type="project" value="UniProtKB-SubCell"/>
</dbReference>
<reference evidence="7 8" key="1">
    <citation type="submission" date="2018-04" db="EMBL/GenBank/DDBJ databases">
        <title>The genome of golden apple snail Pomacea canaliculata provides insight into stress tolerance and invasive adaptation.</title>
        <authorList>
            <person name="Liu C."/>
            <person name="Liu B."/>
            <person name="Ren Y."/>
            <person name="Zhang Y."/>
            <person name="Wang H."/>
            <person name="Li S."/>
            <person name="Jiang F."/>
            <person name="Yin L."/>
            <person name="Zhang G."/>
            <person name="Qian W."/>
            <person name="Fan W."/>
        </authorList>
    </citation>
    <scope>NUCLEOTIDE SEQUENCE [LARGE SCALE GENOMIC DNA]</scope>
    <source>
        <strain evidence="7">SZHN2017</strain>
        <tissue evidence="7">Muscle</tissue>
    </source>
</reference>
<evidence type="ECO:0000256" key="3">
    <source>
        <dbReference type="ARBA" id="ARBA00023040"/>
    </source>
</evidence>
<dbReference type="AlphaFoldDB" id="A0A2T7PXC3"/>
<dbReference type="SUPFAM" id="SSF81321">
    <property type="entry name" value="Family A G protein-coupled receptor-like"/>
    <property type="match status" value="1"/>
</dbReference>
<feature type="transmembrane region" description="Helical" evidence="6">
    <location>
        <begin position="202"/>
        <end position="221"/>
    </location>
</feature>
<accession>A0A2T7PXC3</accession>
<keyword evidence="6" id="KW-1133">Transmembrane helix</keyword>
<keyword evidence="5" id="KW-0807">Transducer</keyword>